<evidence type="ECO:0000256" key="3">
    <source>
        <dbReference type="ARBA" id="ARBA00022692"/>
    </source>
</evidence>
<feature type="transmembrane region" description="Helical" evidence="10">
    <location>
        <begin position="344"/>
        <end position="368"/>
    </location>
</feature>
<dbReference type="EMBL" id="JAJOZR010000003">
    <property type="protein sequence ID" value="MCD7108670.1"/>
    <property type="molecule type" value="Genomic_DNA"/>
</dbReference>
<dbReference type="InterPro" id="IPR051050">
    <property type="entry name" value="Lipid_II_flippase_MurJ/MviN"/>
</dbReference>
<dbReference type="GO" id="GO:0071555">
    <property type="term" value="P:cell wall organization"/>
    <property type="evidence" value="ECO:0007669"/>
    <property type="project" value="UniProtKB-UniRule"/>
</dbReference>
<dbReference type="HAMAP" id="MF_02078">
    <property type="entry name" value="MurJ_MviN"/>
    <property type="match status" value="1"/>
</dbReference>
<feature type="transmembrane region" description="Helical" evidence="10">
    <location>
        <begin position="87"/>
        <end position="115"/>
    </location>
</feature>
<dbReference type="Proteomes" id="UP001139089">
    <property type="component" value="Unassembled WGS sequence"/>
</dbReference>
<feature type="transmembrane region" description="Helical" evidence="10">
    <location>
        <begin position="233"/>
        <end position="253"/>
    </location>
</feature>
<comment type="similarity">
    <text evidence="9 10 11">Belongs to the MurJ/MviN family.</text>
</comment>
<dbReference type="Pfam" id="PF03023">
    <property type="entry name" value="MurJ"/>
    <property type="match status" value="1"/>
</dbReference>
<reference evidence="13" key="1">
    <citation type="submission" date="2021-12" db="EMBL/GenBank/DDBJ databases">
        <authorList>
            <person name="Li Y."/>
        </authorList>
    </citation>
    <scope>NUCLEOTIDE SEQUENCE</scope>
    <source>
        <strain evidence="13">DKSPLA3</strain>
    </source>
</reference>
<organism evidence="13 14">
    <name type="scientific">Rhizobium quercicola</name>
    <dbReference type="NCBI Taxonomy" id="2901226"/>
    <lineage>
        <taxon>Bacteria</taxon>
        <taxon>Pseudomonadati</taxon>
        <taxon>Pseudomonadota</taxon>
        <taxon>Alphaproteobacteria</taxon>
        <taxon>Hyphomicrobiales</taxon>
        <taxon>Rhizobiaceae</taxon>
        <taxon>Rhizobium/Agrobacterium group</taxon>
        <taxon>Rhizobium</taxon>
    </lineage>
</organism>
<dbReference type="GO" id="GO:0034204">
    <property type="term" value="P:lipid translocation"/>
    <property type="evidence" value="ECO:0007669"/>
    <property type="project" value="TreeGrafter"/>
</dbReference>
<evidence type="ECO:0000313" key="14">
    <source>
        <dbReference type="Proteomes" id="UP001139089"/>
    </source>
</evidence>
<evidence type="ECO:0000256" key="6">
    <source>
        <dbReference type="ARBA" id="ARBA00022989"/>
    </source>
</evidence>
<dbReference type="PIRSF" id="PIRSF002869">
    <property type="entry name" value="MviN"/>
    <property type="match status" value="1"/>
</dbReference>
<evidence type="ECO:0000256" key="1">
    <source>
        <dbReference type="ARBA" id="ARBA00004651"/>
    </source>
</evidence>
<evidence type="ECO:0000256" key="7">
    <source>
        <dbReference type="ARBA" id="ARBA00023136"/>
    </source>
</evidence>
<evidence type="ECO:0000313" key="13">
    <source>
        <dbReference type="EMBL" id="MCD7108670.1"/>
    </source>
</evidence>
<feature type="transmembrane region" description="Helical" evidence="10">
    <location>
        <begin position="389"/>
        <end position="407"/>
    </location>
</feature>
<dbReference type="GO" id="GO:0005886">
    <property type="term" value="C:plasma membrane"/>
    <property type="evidence" value="ECO:0007669"/>
    <property type="project" value="UniProtKB-SubCell"/>
</dbReference>
<keyword evidence="3 10" id="KW-0812">Transmembrane</keyword>
<dbReference type="AlphaFoldDB" id="A0A9X1T0E8"/>
<evidence type="ECO:0000256" key="9">
    <source>
        <dbReference type="ARBA" id="ARBA00061532"/>
    </source>
</evidence>
<feature type="transmembrane region" description="Helical" evidence="10">
    <location>
        <begin position="127"/>
        <end position="146"/>
    </location>
</feature>
<keyword evidence="7 10" id="KW-0472">Membrane</keyword>
<feature type="transmembrane region" description="Helical" evidence="10">
    <location>
        <begin position="158"/>
        <end position="180"/>
    </location>
</feature>
<dbReference type="RefSeq" id="WP_231812831.1">
    <property type="nucleotide sequence ID" value="NZ_JAJOZR010000003.1"/>
</dbReference>
<dbReference type="GO" id="GO:0009252">
    <property type="term" value="P:peptidoglycan biosynthetic process"/>
    <property type="evidence" value="ECO:0007669"/>
    <property type="project" value="UniProtKB-UniRule"/>
</dbReference>
<comment type="function">
    <text evidence="8 10 11">Involved in peptidoglycan biosynthesis. Transports lipid-linked peptidoglycan precursors from the inner to the outer leaflet of the cytoplasmic membrane.</text>
</comment>
<keyword evidence="10 11" id="KW-0813">Transport</keyword>
<keyword evidence="10" id="KW-0997">Cell inner membrane</keyword>
<gene>
    <name evidence="10 13" type="primary">murJ</name>
    <name evidence="13" type="ORF">LRX75_06405</name>
</gene>
<comment type="pathway">
    <text evidence="10">Cell wall biogenesis; peptidoglycan biosynthesis.</text>
</comment>
<keyword evidence="10 11" id="KW-0961">Cell wall biogenesis/degradation</keyword>
<feature type="transmembrane region" description="Helical" evidence="10">
    <location>
        <begin position="273"/>
        <end position="292"/>
    </location>
</feature>
<evidence type="ECO:0000256" key="5">
    <source>
        <dbReference type="ARBA" id="ARBA00022984"/>
    </source>
</evidence>
<feature type="transmembrane region" description="Helical" evidence="10">
    <location>
        <begin position="485"/>
        <end position="509"/>
    </location>
</feature>
<keyword evidence="6 10" id="KW-1133">Transmembrane helix</keyword>
<keyword evidence="4 10" id="KW-0133">Cell shape</keyword>
<feature type="region of interest" description="Disordered" evidence="12">
    <location>
        <begin position="519"/>
        <end position="539"/>
    </location>
</feature>
<feature type="transmembrane region" description="Helical" evidence="10">
    <location>
        <begin position="413"/>
        <end position="432"/>
    </location>
</feature>
<evidence type="ECO:0000256" key="12">
    <source>
        <dbReference type="SAM" id="MobiDB-lite"/>
    </source>
</evidence>
<evidence type="ECO:0000256" key="2">
    <source>
        <dbReference type="ARBA" id="ARBA00022475"/>
    </source>
</evidence>
<dbReference type="GO" id="GO:0008360">
    <property type="term" value="P:regulation of cell shape"/>
    <property type="evidence" value="ECO:0007669"/>
    <property type="project" value="UniProtKB-UniRule"/>
</dbReference>
<accession>A0A9X1T0E8</accession>
<dbReference type="InterPro" id="IPR004268">
    <property type="entry name" value="MurJ"/>
</dbReference>
<name>A0A9X1T0E8_9HYPH</name>
<dbReference type="PRINTS" id="PR01806">
    <property type="entry name" value="VIRFACTRMVIN"/>
</dbReference>
<dbReference type="PANTHER" id="PTHR47019:SF1">
    <property type="entry name" value="LIPID II FLIPPASE MURJ"/>
    <property type="match status" value="1"/>
</dbReference>
<dbReference type="GO" id="GO:0015648">
    <property type="term" value="F:lipid-linked peptidoglycan transporter activity"/>
    <property type="evidence" value="ECO:0007669"/>
    <property type="project" value="UniProtKB-UniRule"/>
</dbReference>
<comment type="caution">
    <text evidence="13">The sequence shown here is derived from an EMBL/GenBank/DDBJ whole genome shotgun (WGS) entry which is preliminary data.</text>
</comment>
<evidence type="ECO:0000256" key="4">
    <source>
        <dbReference type="ARBA" id="ARBA00022960"/>
    </source>
</evidence>
<keyword evidence="14" id="KW-1185">Reference proteome</keyword>
<proteinExistence type="inferred from homology"/>
<dbReference type="PANTHER" id="PTHR47019">
    <property type="entry name" value="LIPID II FLIPPASE MURJ"/>
    <property type="match status" value="1"/>
</dbReference>
<sequence>MSLARKFATVGGATLGSRLLGFGRETLMAAALGTGPMADAFYAAFRFPNLFRRLFAEGAFNVAFVPLFAKEIEANGIDGAKRFSEEVLGVLFTVLLVITIAMELAMPLIVSTIIAPGFVGDPEKFDVTVKLAIVMFPYLMCMSLTAMLSGMLNSLHHYFAAAIAPVFLNLTLIAALAYGLWTGADPLMTAWYLSWGVLVAGILQMAVLYAGVRHAGMRFGLRRPRYTPNVKRLLVLAFPAAITGGITQINQLIGQMIASTKDGAIAVLQYADRVYQLPLGVVGIAVGVVLLPELSRALRGGALKEAANLQNRSLEFVLFLTLPAAGAIWVISDEIVRVLYERGAFSPATTATVASTLAIYGLGLPAFVMIKALNPGFFAREDTKTPMRFTGISVAFNCLLAVSLFPLYGERGIATAEAASGWLTTVLLFVTLVRRGHWEWEPALFSRVLRLIAATVVMAVALHYASGYLADWLTPQARLLTQLTALMLLIGMAMIVYFALAFAIGGADASMLRRNLKRKPRPATAQEEADTSVLPPPQI</sequence>
<keyword evidence="5 10" id="KW-0573">Peptidoglycan synthesis</keyword>
<keyword evidence="2 10" id="KW-1003">Cell membrane</keyword>
<evidence type="ECO:0000256" key="11">
    <source>
        <dbReference type="PIRNR" id="PIRNR002869"/>
    </source>
</evidence>
<feature type="transmembrane region" description="Helical" evidence="10">
    <location>
        <begin position="444"/>
        <end position="465"/>
    </location>
</feature>
<feature type="transmembrane region" description="Helical" evidence="10">
    <location>
        <begin position="192"/>
        <end position="212"/>
    </location>
</feature>
<protein>
    <recommendedName>
        <fullName evidence="10">Probable lipid II flippase MurJ</fullName>
    </recommendedName>
</protein>
<feature type="transmembrane region" description="Helical" evidence="10">
    <location>
        <begin position="313"/>
        <end position="332"/>
    </location>
</feature>
<dbReference type="CDD" id="cd13123">
    <property type="entry name" value="MATE_MurJ_like"/>
    <property type="match status" value="1"/>
</dbReference>
<evidence type="ECO:0000256" key="8">
    <source>
        <dbReference type="ARBA" id="ARBA00060041"/>
    </source>
</evidence>
<dbReference type="NCBIfam" id="TIGR01695">
    <property type="entry name" value="murJ_mviN"/>
    <property type="match status" value="1"/>
</dbReference>
<comment type="subcellular location">
    <subcellularLocation>
        <location evidence="10">Cell inner membrane</location>
        <topology evidence="10">Multi-pass membrane protein</topology>
    </subcellularLocation>
    <subcellularLocation>
        <location evidence="1">Cell membrane</location>
        <topology evidence="1">Multi-pass membrane protein</topology>
    </subcellularLocation>
</comment>
<evidence type="ECO:0000256" key="10">
    <source>
        <dbReference type="HAMAP-Rule" id="MF_02078"/>
    </source>
</evidence>